<proteinExistence type="predicted"/>
<keyword evidence="4" id="KW-1185">Reference proteome</keyword>
<comment type="caution">
    <text evidence="3">The sequence shown here is derived from an EMBL/GenBank/DDBJ whole genome shotgun (WGS) entry which is preliminary data.</text>
</comment>
<dbReference type="InterPro" id="IPR013495">
    <property type="entry name" value="CHP02679"/>
</dbReference>
<dbReference type="RefSeq" id="WP_191270926.1">
    <property type="nucleotide sequence ID" value="NZ_BMXJ01000004.1"/>
</dbReference>
<feature type="domain" description="Conserved hypothetical protein CHP02679 N terminus" evidence="2">
    <location>
        <begin position="30"/>
        <end position="245"/>
    </location>
</feature>
<dbReference type="Pfam" id="PF09664">
    <property type="entry name" value="DUF2399"/>
    <property type="match status" value="1"/>
</dbReference>
<organism evidence="3 4">
    <name type="scientific">Nocardiopsis terrae</name>
    <dbReference type="NCBI Taxonomy" id="372655"/>
    <lineage>
        <taxon>Bacteria</taxon>
        <taxon>Bacillati</taxon>
        <taxon>Actinomycetota</taxon>
        <taxon>Actinomycetes</taxon>
        <taxon>Streptosporangiales</taxon>
        <taxon>Nocardiopsidaceae</taxon>
        <taxon>Nocardiopsis</taxon>
    </lineage>
</organism>
<sequence length="415" mass="45390">MNLDVFRGPRLAALLARTREQLERRDGALSGGFTLKGLTEEEAGHVHGFLGTEPGRHPDRVPVRLAHLDATVRAGYGIGLAELFEALGTPLRFRSRADRETEELRARILAPALASPLYEAEWFRSWLEHRDTRAAVTRRVRKKDTDTFGQAVRVLETVDAHNTEASATGTSPLLLQSLAVHATGDTKALNSDRPLAGLVLAALAARSGTTRPADRDAQERRALWEENDVVQDDLASRVLTLNLPARGPVLGTWLTEAAEHGVPLQVTLHQLVRFPPVPTARVIHVCENPAVLRLAAERLGSESAPLLCTEGWPSAAFHRLAAAAVSAGARLRYHGDFDWPGAAIARRVAERYGADLWRMSAADYLDHVPDEHHPLEGRERPTPWDPALAEAMRERGAAVFEESVAPALVGDLAER</sequence>
<evidence type="ECO:0000313" key="3">
    <source>
        <dbReference type="EMBL" id="MBE1457835.1"/>
    </source>
</evidence>
<evidence type="ECO:0000313" key="4">
    <source>
        <dbReference type="Proteomes" id="UP000598217"/>
    </source>
</evidence>
<protein>
    <submittedName>
        <fullName evidence="3">Uncharacterized protein (TIGR02679 family)</fullName>
    </submittedName>
</protein>
<dbReference type="InterPro" id="IPR024465">
    <property type="entry name" value="DUF2399"/>
</dbReference>
<dbReference type="NCBIfam" id="TIGR02679">
    <property type="entry name" value="TIGR02679 family protein"/>
    <property type="match status" value="1"/>
</dbReference>
<evidence type="ECO:0000259" key="1">
    <source>
        <dbReference type="Pfam" id="PF09664"/>
    </source>
</evidence>
<dbReference type="Pfam" id="PF11796">
    <property type="entry name" value="DUF3323"/>
    <property type="match status" value="1"/>
</dbReference>
<evidence type="ECO:0000259" key="2">
    <source>
        <dbReference type="Pfam" id="PF11796"/>
    </source>
</evidence>
<reference evidence="3 4" key="1">
    <citation type="submission" date="2020-10" db="EMBL/GenBank/DDBJ databases">
        <title>Sequencing the genomes of 1000 actinobacteria strains.</title>
        <authorList>
            <person name="Klenk H.-P."/>
        </authorList>
    </citation>
    <scope>NUCLEOTIDE SEQUENCE [LARGE SCALE GENOMIC DNA]</scope>
    <source>
        <strain evidence="3 4">DSM 45157</strain>
    </source>
</reference>
<dbReference type="InterPro" id="IPR024466">
    <property type="entry name" value="CHP02679_N"/>
</dbReference>
<feature type="domain" description="DUF2399" evidence="1">
    <location>
        <begin position="267"/>
        <end position="412"/>
    </location>
</feature>
<name>A0ABR9HFM5_9ACTN</name>
<gene>
    <name evidence="3" type="ORF">H4W79_002049</name>
</gene>
<dbReference type="Proteomes" id="UP000598217">
    <property type="component" value="Unassembled WGS sequence"/>
</dbReference>
<accession>A0ABR9HFM5</accession>
<dbReference type="EMBL" id="JADBDY010000001">
    <property type="protein sequence ID" value="MBE1457835.1"/>
    <property type="molecule type" value="Genomic_DNA"/>
</dbReference>